<dbReference type="SUPFAM" id="SSF46785">
    <property type="entry name" value="Winged helix' DNA-binding domain"/>
    <property type="match status" value="1"/>
</dbReference>
<reference evidence="2" key="1">
    <citation type="journal article" date="2019" name="Int. J. Syst. Evol. Microbiol.">
        <title>The Global Catalogue of Microorganisms (GCM) 10K type strain sequencing project: providing services to taxonomists for standard genome sequencing and annotation.</title>
        <authorList>
            <consortium name="The Broad Institute Genomics Platform"/>
            <consortium name="The Broad Institute Genome Sequencing Center for Infectious Disease"/>
            <person name="Wu L."/>
            <person name="Ma J."/>
        </authorList>
    </citation>
    <scope>NUCLEOTIDE SEQUENCE [LARGE SCALE GENOMIC DNA]</scope>
    <source>
        <strain evidence="2">NBRC 108728</strain>
    </source>
</reference>
<evidence type="ECO:0000313" key="1">
    <source>
        <dbReference type="EMBL" id="BDZ48273.1"/>
    </source>
</evidence>
<accession>A0ABM8GIQ9</accession>
<dbReference type="Gene3D" id="1.10.10.10">
    <property type="entry name" value="Winged helix-like DNA-binding domain superfamily/Winged helix DNA-binding domain"/>
    <property type="match status" value="1"/>
</dbReference>
<organism evidence="1 2">
    <name type="scientific">Frondihabitans sucicola</name>
    <dbReference type="NCBI Taxonomy" id="1268041"/>
    <lineage>
        <taxon>Bacteria</taxon>
        <taxon>Bacillati</taxon>
        <taxon>Actinomycetota</taxon>
        <taxon>Actinomycetes</taxon>
        <taxon>Micrococcales</taxon>
        <taxon>Microbacteriaceae</taxon>
        <taxon>Frondihabitans</taxon>
    </lineage>
</organism>
<keyword evidence="2" id="KW-1185">Reference proteome</keyword>
<sequence>MSFNSRIPDYDLGEQKVVTNAAAHEAPANPLRSRLIELVLERAAAVTEMAAAVGRPKKTVAHHVQVIVAARLLRVVWTRRVRAIEERCYGRVARTISIGALTTSSDKRAVLPINGLSEAAAEAEHAHANDERRCLLVRARVPAEYVREFWLEVQALARQFGQIPRGGGRVYGFAAGLYPTEVPTLAPVAEEA</sequence>
<dbReference type="EMBL" id="AP027732">
    <property type="protein sequence ID" value="BDZ48273.1"/>
    <property type="molecule type" value="Genomic_DNA"/>
</dbReference>
<name>A0ABM8GIQ9_9MICO</name>
<protein>
    <recommendedName>
        <fullName evidence="3">ArsR family transcriptional regulator</fullName>
    </recommendedName>
</protein>
<dbReference type="Proteomes" id="UP001321486">
    <property type="component" value="Chromosome"/>
</dbReference>
<dbReference type="RefSeq" id="WP_286345279.1">
    <property type="nucleotide sequence ID" value="NZ_AP027732.1"/>
</dbReference>
<gene>
    <name evidence="1" type="ORF">GCM10025867_05140</name>
</gene>
<proteinExistence type="predicted"/>
<dbReference type="InterPro" id="IPR036388">
    <property type="entry name" value="WH-like_DNA-bd_sf"/>
</dbReference>
<evidence type="ECO:0000313" key="2">
    <source>
        <dbReference type="Proteomes" id="UP001321486"/>
    </source>
</evidence>
<dbReference type="InterPro" id="IPR036390">
    <property type="entry name" value="WH_DNA-bd_sf"/>
</dbReference>
<evidence type="ECO:0008006" key="3">
    <source>
        <dbReference type="Google" id="ProtNLM"/>
    </source>
</evidence>